<dbReference type="PANTHER" id="PTHR32059:SF0">
    <property type="entry name" value="RAB11-BINDING PROTEIN RELCH"/>
    <property type="match status" value="1"/>
</dbReference>
<dbReference type="SUPFAM" id="SSF48371">
    <property type="entry name" value="ARM repeat"/>
    <property type="match status" value="1"/>
</dbReference>
<gene>
    <name evidence="2" type="ORF">Anas_03078</name>
</gene>
<protein>
    <submittedName>
        <fullName evidence="2">LisH domain and HEAT repeat-containing protein</fullName>
    </submittedName>
</protein>
<dbReference type="EMBL" id="SEYY01002532">
    <property type="protein sequence ID" value="KAB7504715.1"/>
    <property type="molecule type" value="Genomic_DNA"/>
</dbReference>
<proteinExistence type="predicted"/>
<organism evidence="2 3">
    <name type="scientific">Armadillidium nasatum</name>
    <dbReference type="NCBI Taxonomy" id="96803"/>
    <lineage>
        <taxon>Eukaryota</taxon>
        <taxon>Metazoa</taxon>
        <taxon>Ecdysozoa</taxon>
        <taxon>Arthropoda</taxon>
        <taxon>Crustacea</taxon>
        <taxon>Multicrustacea</taxon>
        <taxon>Malacostraca</taxon>
        <taxon>Eumalacostraca</taxon>
        <taxon>Peracarida</taxon>
        <taxon>Isopoda</taxon>
        <taxon>Oniscidea</taxon>
        <taxon>Crinocheta</taxon>
        <taxon>Armadillidiidae</taxon>
        <taxon>Armadillidium</taxon>
    </lineage>
</organism>
<dbReference type="GO" id="GO:0055037">
    <property type="term" value="C:recycling endosome"/>
    <property type="evidence" value="ECO:0007669"/>
    <property type="project" value="TreeGrafter"/>
</dbReference>
<accession>A0A5N5THQ5</accession>
<feature type="region of interest" description="Disordered" evidence="1">
    <location>
        <begin position="117"/>
        <end position="154"/>
    </location>
</feature>
<reference evidence="2 3" key="1">
    <citation type="journal article" date="2019" name="PLoS Biol.">
        <title>Sex chromosomes control vertical transmission of feminizing Wolbachia symbionts in an isopod.</title>
        <authorList>
            <person name="Becking T."/>
            <person name="Chebbi M.A."/>
            <person name="Giraud I."/>
            <person name="Moumen B."/>
            <person name="Laverre T."/>
            <person name="Caubet Y."/>
            <person name="Peccoud J."/>
            <person name="Gilbert C."/>
            <person name="Cordaux R."/>
        </authorList>
    </citation>
    <scope>NUCLEOTIDE SEQUENCE [LARGE SCALE GENOMIC DNA]</scope>
    <source>
        <strain evidence="2">ANa2</strain>
        <tissue evidence="2">Whole body excluding digestive tract and cuticle</tissue>
    </source>
</reference>
<feature type="region of interest" description="Disordered" evidence="1">
    <location>
        <begin position="31"/>
        <end position="51"/>
    </location>
</feature>
<dbReference type="AlphaFoldDB" id="A0A5N5THQ5"/>
<dbReference type="InterPro" id="IPR011989">
    <property type="entry name" value="ARM-like"/>
</dbReference>
<name>A0A5N5THQ5_9CRUS</name>
<sequence length="418" mass="46227">MGEEVSLDNENISDRDKIEIRNSEVKFEKGDHVVSDANSKSLNSSSRPEEALTDIRIDTEANMEIHFLSDLSENPNIGSIEDFIENPSSNTDDVVTSSLETLSTRKTLEDFVDESDVGKLTPIDTPTGVDTPTTEAEFEEEQEDTQELFSESSEVLDPRKCDRLPPLGASSECSPQGVLAGEFISAQREEARNLLRASSTRDVPQFLETQVLDTCFGQTLGVDSRLQNEVAALSLGQCDLLNLVSSSLHNIAPNVILSKREELLPLLVYSISQHADSKERERLLHLLFNLTKKPDKEQRSTILLGLVSLARVLGPSKLEAELLPQCWEQLSHKHTERRLLVAQSVAVLSPYTPPPLRNSLLLSMLLQLLGSGGEKESIVREAAMSSLSLLISYLDDVEKVPPSCRHLNFVPAKSGQER</sequence>
<feature type="compositionally biased region" description="Low complexity" evidence="1">
    <location>
        <begin position="35"/>
        <end position="46"/>
    </location>
</feature>
<dbReference type="InterPro" id="IPR016024">
    <property type="entry name" value="ARM-type_fold"/>
</dbReference>
<evidence type="ECO:0000313" key="2">
    <source>
        <dbReference type="EMBL" id="KAB7504715.1"/>
    </source>
</evidence>
<evidence type="ECO:0000313" key="3">
    <source>
        <dbReference type="Proteomes" id="UP000326759"/>
    </source>
</evidence>
<dbReference type="GO" id="GO:0032367">
    <property type="term" value="P:intracellular cholesterol transport"/>
    <property type="evidence" value="ECO:0007669"/>
    <property type="project" value="InterPro"/>
</dbReference>
<evidence type="ECO:0000256" key="1">
    <source>
        <dbReference type="SAM" id="MobiDB-lite"/>
    </source>
</evidence>
<dbReference type="OrthoDB" id="1695393at2759"/>
<dbReference type="InterPro" id="IPR040362">
    <property type="entry name" value="RELCH"/>
</dbReference>
<dbReference type="Proteomes" id="UP000326759">
    <property type="component" value="Unassembled WGS sequence"/>
</dbReference>
<keyword evidence="3" id="KW-1185">Reference proteome</keyword>
<feature type="compositionally biased region" description="Acidic residues" evidence="1">
    <location>
        <begin position="136"/>
        <end position="146"/>
    </location>
</feature>
<dbReference type="Gene3D" id="1.25.10.10">
    <property type="entry name" value="Leucine-rich Repeat Variant"/>
    <property type="match status" value="1"/>
</dbReference>
<comment type="caution">
    <text evidence="2">The sequence shown here is derived from an EMBL/GenBank/DDBJ whole genome shotgun (WGS) entry which is preliminary data.</text>
</comment>
<dbReference type="PANTHER" id="PTHR32059">
    <property type="entry name" value="RAB11-BINDING PROTEIN RELCH"/>
    <property type="match status" value="1"/>
</dbReference>
<dbReference type="GO" id="GO:0005802">
    <property type="term" value="C:trans-Golgi network"/>
    <property type="evidence" value="ECO:0007669"/>
    <property type="project" value="InterPro"/>
</dbReference>